<name>A0ABN1HSR2_9SPHN</name>
<keyword evidence="2" id="KW-1185">Reference proteome</keyword>
<reference evidence="1 2" key="1">
    <citation type="journal article" date="2019" name="Int. J. Syst. Evol. Microbiol.">
        <title>The Global Catalogue of Microorganisms (GCM) 10K type strain sequencing project: providing services to taxonomists for standard genome sequencing and annotation.</title>
        <authorList>
            <consortium name="The Broad Institute Genomics Platform"/>
            <consortium name="The Broad Institute Genome Sequencing Center for Infectious Disease"/>
            <person name="Wu L."/>
            <person name="Ma J."/>
        </authorList>
    </citation>
    <scope>NUCLEOTIDE SEQUENCE [LARGE SCALE GENOMIC DNA]</scope>
    <source>
        <strain evidence="1 2">JCM 14603</strain>
    </source>
</reference>
<evidence type="ECO:0000313" key="2">
    <source>
        <dbReference type="Proteomes" id="UP001500238"/>
    </source>
</evidence>
<dbReference type="EMBL" id="BAAAES010000007">
    <property type="protein sequence ID" value="GAA0665896.1"/>
    <property type="molecule type" value="Genomic_DNA"/>
</dbReference>
<protein>
    <submittedName>
        <fullName evidence="1">Uncharacterized protein</fullName>
    </submittedName>
</protein>
<sequence>MNLLTRALRLMDHEGLSHVAVRIAMAIDDLAGNRVCLDRPTLN</sequence>
<dbReference type="Proteomes" id="UP001500238">
    <property type="component" value="Unassembled WGS sequence"/>
</dbReference>
<dbReference type="RefSeq" id="WP_276508868.1">
    <property type="nucleotide sequence ID" value="NZ_BAAAES010000007.1"/>
</dbReference>
<comment type="caution">
    <text evidence="1">The sequence shown here is derived from an EMBL/GenBank/DDBJ whole genome shotgun (WGS) entry which is preliminary data.</text>
</comment>
<accession>A0ABN1HSR2</accession>
<evidence type="ECO:0000313" key="1">
    <source>
        <dbReference type="EMBL" id="GAA0665896.1"/>
    </source>
</evidence>
<gene>
    <name evidence="1" type="ORF">GCM10009102_14640</name>
</gene>
<organism evidence="1 2">
    <name type="scientific">Sphingomonas insulae</name>
    <dbReference type="NCBI Taxonomy" id="424800"/>
    <lineage>
        <taxon>Bacteria</taxon>
        <taxon>Pseudomonadati</taxon>
        <taxon>Pseudomonadota</taxon>
        <taxon>Alphaproteobacteria</taxon>
        <taxon>Sphingomonadales</taxon>
        <taxon>Sphingomonadaceae</taxon>
        <taxon>Sphingomonas</taxon>
    </lineage>
</organism>
<proteinExistence type="predicted"/>